<proteinExistence type="inferred from homology"/>
<dbReference type="NCBIfam" id="NF006113">
    <property type="entry name" value="PRK08262.1-4"/>
    <property type="match status" value="1"/>
</dbReference>
<dbReference type="PANTHER" id="PTHR45962:SF1">
    <property type="entry name" value="N-FATTY-ACYL-AMINO ACID SYNTHASE_HYDROLASE PM20D1"/>
    <property type="match status" value="1"/>
</dbReference>
<sequence length="491" mass="53241">MLRRFFLAVAALLLLLIAVLAVNTLRHGSRQLDVGAAAPLAIDEKAVADKLAGAVRFKTIASREDAEANAEEFRKLHAYLRERFPRVHEKLKVETIGGYSLLYTWQGTDSRAQPVLLMAHQDVVPISPGTESKWTAQPFAGEIRDGFVWGRGAWDDKARVIAQLEAVEMLLATGFQPRQTVMFAFGHDEEVTGLRGAVNLLKTFQDRKLRFEFVLDEGSAITQGVLPGIDKPVALIGLAEKGYASVVLQASGTPGHSSMPPAVGTTAIGQIATALHRLEHEQRPASISGVAREMFETLAPEFGGVQRIVLSNLWLTEPLVRRSLEKGKSTNALIRTTTAMTIVDGGNKDNVLPGQASATVNFRLLPGESIDTAVQHVKAKAGEGVQVSVLPGASEPSPLSRADAPGYQLIARTLRAQFPGVLVSPSLVLQGTDSHHYVSVADQVYRFAPVRVTPEDLPRLHGIDERIGTKNLAEHVRFYHLLLSNLNSPAP</sequence>
<dbReference type="RefSeq" id="WP_200788343.1">
    <property type="nucleotide sequence ID" value="NZ_JAEDAO010000001.1"/>
</dbReference>
<evidence type="ECO:0000256" key="4">
    <source>
        <dbReference type="ARBA" id="ARBA00022801"/>
    </source>
</evidence>
<dbReference type="Proteomes" id="UP000617041">
    <property type="component" value="Unassembled WGS sequence"/>
</dbReference>
<reference evidence="7" key="1">
    <citation type="submission" date="2020-12" db="EMBL/GenBank/DDBJ databases">
        <title>Ramlibacter sp. nov., isolated from a freshwater alga, Cryptomonas.</title>
        <authorList>
            <person name="Kim H.M."/>
            <person name="Jeon C.O."/>
        </authorList>
    </citation>
    <scope>NUCLEOTIDE SEQUENCE</scope>
    <source>
        <strain evidence="7">CrO1</strain>
    </source>
</reference>
<dbReference type="AlphaFoldDB" id="A0A934US05"/>
<name>A0A934US05_9BURK</name>
<dbReference type="Gene3D" id="1.10.150.900">
    <property type="match status" value="1"/>
</dbReference>
<keyword evidence="8" id="KW-1185">Reference proteome</keyword>
<dbReference type="SUPFAM" id="SSF55031">
    <property type="entry name" value="Bacterial exopeptidase dimerisation domain"/>
    <property type="match status" value="1"/>
</dbReference>
<gene>
    <name evidence="7" type="ORF">I8E28_12280</name>
</gene>
<dbReference type="InterPro" id="IPR011650">
    <property type="entry name" value="Peptidase_M20_dimer"/>
</dbReference>
<evidence type="ECO:0000256" key="2">
    <source>
        <dbReference type="ARBA" id="ARBA00022670"/>
    </source>
</evidence>
<evidence type="ECO:0000313" key="8">
    <source>
        <dbReference type="Proteomes" id="UP000617041"/>
    </source>
</evidence>
<dbReference type="InterPro" id="IPR036264">
    <property type="entry name" value="Bact_exopeptidase_dim_dom"/>
</dbReference>
<dbReference type="GO" id="GO:0046872">
    <property type="term" value="F:metal ion binding"/>
    <property type="evidence" value="ECO:0007669"/>
    <property type="project" value="UniProtKB-KW"/>
</dbReference>
<dbReference type="InterPro" id="IPR002933">
    <property type="entry name" value="Peptidase_M20"/>
</dbReference>
<dbReference type="InterPro" id="IPR047177">
    <property type="entry name" value="Pept_M20A"/>
</dbReference>
<dbReference type="FunFam" id="3.40.630.10:FF:000027">
    <property type="entry name" value="N-fatty-acyl-amino acid synthase/hydrolase PM20D1"/>
    <property type="match status" value="1"/>
</dbReference>
<evidence type="ECO:0000256" key="1">
    <source>
        <dbReference type="ARBA" id="ARBA00006247"/>
    </source>
</evidence>
<dbReference type="EMBL" id="JAEDAO010000001">
    <property type="protein sequence ID" value="MBK0393371.1"/>
    <property type="molecule type" value="Genomic_DNA"/>
</dbReference>
<dbReference type="GO" id="GO:0006508">
    <property type="term" value="P:proteolysis"/>
    <property type="evidence" value="ECO:0007669"/>
    <property type="project" value="UniProtKB-KW"/>
</dbReference>
<comment type="similarity">
    <text evidence="1">Belongs to the peptidase M20A family.</text>
</comment>
<protein>
    <submittedName>
        <fullName evidence="7">M20 family peptidase</fullName>
    </submittedName>
</protein>
<dbReference type="SUPFAM" id="SSF53187">
    <property type="entry name" value="Zn-dependent exopeptidases"/>
    <property type="match status" value="1"/>
</dbReference>
<evidence type="ECO:0000313" key="7">
    <source>
        <dbReference type="EMBL" id="MBK0393371.1"/>
    </source>
</evidence>
<dbReference type="PANTHER" id="PTHR45962">
    <property type="entry name" value="N-FATTY-ACYL-AMINO ACID SYNTHASE/HYDROLASE PM20D1"/>
    <property type="match status" value="1"/>
</dbReference>
<evidence type="ECO:0000256" key="3">
    <source>
        <dbReference type="ARBA" id="ARBA00022723"/>
    </source>
</evidence>
<dbReference type="Gene3D" id="3.40.630.10">
    <property type="entry name" value="Zn peptidases"/>
    <property type="match status" value="1"/>
</dbReference>
<dbReference type="Pfam" id="PF01546">
    <property type="entry name" value="Peptidase_M20"/>
    <property type="match status" value="1"/>
</dbReference>
<dbReference type="Gene3D" id="3.30.70.360">
    <property type="match status" value="1"/>
</dbReference>
<feature type="domain" description="Peptidase M20 dimerisation" evidence="6">
    <location>
        <begin position="239"/>
        <end position="382"/>
    </location>
</feature>
<keyword evidence="2" id="KW-0645">Protease</keyword>
<dbReference type="PROSITE" id="PS00758">
    <property type="entry name" value="ARGE_DAPE_CPG2_1"/>
    <property type="match status" value="1"/>
</dbReference>
<evidence type="ECO:0000256" key="5">
    <source>
        <dbReference type="ARBA" id="ARBA00022833"/>
    </source>
</evidence>
<keyword evidence="4" id="KW-0378">Hydrolase</keyword>
<comment type="caution">
    <text evidence="7">The sequence shown here is derived from an EMBL/GenBank/DDBJ whole genome shotgun (WGS) entry which is preliminary data.</text>
</comment>
<dbReference type="InterPro" id="IPR001261">
    <property type="entry name" value="ArgE/DapE_CS"/>
</dbReference>
<keyword evidence="3" id="KW-0479">Metal-binding</keyword>
<organism evidence="7 8">
    <name type="scientific">Ramlibacter algicola</name>
    <dbReference type="NCBI Taxonomy" id="2795217"/>
    <lineage>
        <taxon>Bacteria</taxon>
        <taxon>Pseudomonadati</taxon>
        <taxon>Pseudomonadota</taxon>
        <taxon>Betaproteobacteria</taxon>
        <taxon>Burkholderiales</taxon>
        <taxon>Comamonadaceae</taxon>
        <taxon>Ramlibacter</taxon>
    </lineage>
</organism>
<dbReference type="Pfam" id="PF07687">
    <property type="entry name" value="M20_dimer"/>
    <property type="match status" value="1"/>
</dbReference>
<keyword evidence="5" id="KW-0862">Zinc</keyword>
<evidence type="ECO:0000259" key="6">
    <source>
        <dbReference type="Pfam" id="PF07687"/>
    </source>
</evidence>
<accession>A0A934US05</accession>
<dbReference type="GO" id="GO:0008233">
    <property type="term" value="F:peptidase activity"/>
    <property type="evidence" value="ECO:0007669"/>
    <property type="project" value="UniProtKB-KW"/>
</dbReference>